<dbReference type="EMBL" id="MCFH01000057">
    <property type="protein sequence ID" value="ORX42959.1"/>
    <property type="molecule type" value="Genomic_DNA"/>
</dbReference>
<proteinExistence type="predicted"/>
<evidence type="ECO:0008006" key="5">
    <source>
        <dbReference type="Google" id="ProtNLM"/>
    </source>
</evidence>
<evidence type="ECO:0000313" key="4">
    <source>
        <dbReference type="Proteomes" id="UP000193719"/>
    </source>
</evidence>
<keyword evidence="1" id="KW-1133">Transmembrane helix</keyword>
<dbReference type="OrthoDB" id="10461642at2759"/>
<keyword evidence="4" id="KW-1185">Reference proteome</keyword>
<keyword evidence="1" id="KW-0812">Transmembrane</keyword>
<keyword evidence="1" id="KW-0472">Membrane</keyword>
<evidence type="ECO:0000256" key="1">
    <source>
        <dbReference type="SAM" id="Phobius"/>
    </source>
</evidence>
<evidence type="ECO:0000313" key="3">
    <source>
        <dbReference type="EMBL" id="ORX42959.1"/>
    </source>
</evidence>
<feature type="signal peptide" evidence="2">
    <location>
        <begin position="1"/>
        <end position="18"/>
    </location>
</feature>
<reference evidence="3 4" key="1">
    <citation type="submission" date="2016-08" db="EMBL/GenBank/DDBJ databases">
        <title>Genomes of anaerobic fungi encode conserved fungal cellulosomes for biomass hydrolysis.</title>
        <authorList>
            <consortium name="DOE Joint Genome Institute"/>
            <person name="Haitjema C.H."/>
            <person name="Gilmore S.P."/>
            <person name="Henske J.K."/>
            <person name="Solomon K.V."/>
            <person name="De Groot R."/>
            <person name="Kuo A."/>
            <person name="Mondo S.J."/>
            <person name="Salamov A.A."/>
            <person name="Labutti K."/>
            <person name="Zhao Z."/>
            <person name="Chiniquy J."/>
            <person name="Barry K."/>
            <person name="Brewer H.M."/>
            <person name="Purvine S.O."/>
            <person name="Wright A.T."/>
            <person name="Boxma B."/>
            <person name="Van Alen T."/>
            <person name="Hackstein J.H."/>
            <person name="Baker S.E."/>
            <person name="Grigoriev I.V."/>
            <person name="O'Malley M.A."/>
        </authorList>
    </citation>
    <scope>NUCLEOTIDE SEQUENCE [LARGE SCALE GENOMIC DNA]</scope>
    <source>
        <strain evidence="4">finn</strain>
    </source>
</reference>
<accession>A0A1Y1UXG7</accession>
<gene>
    <name evidence="3" type="ORF">BCR36DRAFT_406899</name>
</gene>
<sequence length="270" mass="31009">MFLLLITLISLFINSGYSFTDEATGSKFYETNFLISDLKKLKIKECNSLDDCPEYSTACSIGDDGKSYCDFKFYCRTNYACFLEIPDEISNEIIPRIKELDRNETISHSFSVDVEQEYKKDFSMGTETSLKMKSSLEQSSQCYMFCKKDSDCYSELCKGDCCIANSNIEELICTPNKKEPTSKGVICKLSNNQKCSKDENCYSNCCDYSGVCLDDYNSNEKKKFDNEVNIFYVFIMLIILLITSVLFCSFYFGRKVNKPLKGKRKHILDD</sequence>
<protein>
    <recommendedName>
        <fullName evidence="5">WAP domain-containing protein</fullName>
    </recommendedName>
</protein>
<feature type="transmembrane region" description="Helical" evidence="1">
    <location>
        <begin position="230"/>
        <end position="253"/>
    </location>
</feature>
<feature type="chain" id="PRO_5012349935" description="WAP domain-containing protein" evidence="2">
    <location>
        <begin position="19"/>
        <end position="270"/>
    </location>
</feature>
<dbReference type="AlphaFoldDB" id="A0A1Y1UXG7"/>
<dbReference type="Proteomes" id="UP000193719">
    <property type="component" value="Unassembled WGS sequence"/>
</dbReference>
<keyword evidence="2" id="KW-0732">Signal</keyword>
<reference evidence="3 4" key="2">
    <citation type="submission" date="2016-08" db="EMBL/GenBank/DDBJ databases">
        <title>Pervasive Adenine N6-methylation of Active Genes in Fungi.</title>
        <authorList>
            <consortium name="DOE Joint Genome Institute"/>
            <person name="Mondo S.J."/>
            <person name="Dannebaum R.O."/>
            <person name="Kuo R.C."/>
            <person name="Labutti K."/>
            <person name="Haridas S."/>
            <person name="Kuo A."/>
            <person name="Salamov A."/>
            <person name="Ahrendt S.R."/>
            <person name="Lipzen A."/>
            <person name="Sullivan W."/>
            <person name="Andreopoulos W.B."/>
            <person name="Clum A."/>
            <person name="Lindquist E."/>
            <person name="Daum C."/>
            <person name="Ramamoorthy G.K."/>
            <person name="Gryganskyi A."/>
            <person name="Culley D."/>
            <person name="Magnuson J.K."/>
            <person name="James T.Y."/>
            <person name="O'Malley M.A."/>
            <person name="Stajich J.E."/>
            <person name="Spatafora J.W."/>
            <person name="Visel A."/>
            <person name="Grigoriev I.V."/>
        </authorList>
    </citation>
    <scope>NUCLEOTIDE SEQUENCE [LARGE SCALE GENOMIC DNA]</scope>
    <source>
        <strain evidence="4">finn</strain>
    </source>
</reference>
<name>A0A1Y1UXG7_9FUNG</name>
<comment type="caution">
    <text evidence="3">The sequence shown here is derived from an EMBL/GenBank/DDBJ whole genome shotgun (WGS) entry which is preliminary data.</text>
</comment>
<evidence type="ECO:0000256" key="2">
    <source>
        <dbReference type="SAM" id="SignalP"/>
    </source>
</evidence>
<organism evidence="3 4">
    <name type="scientific">Piromyces finnis</name>
    <dbReference type="NCBI Taxonomy" id="1754191"/>
    <lineage>
        <taxon>Eukaryota</taxon>
        <taxon>Fungi</taxon>
        <taxon>Fungi incertae sedis</taxon>
        <taxon>Chytridiomycota</taxon>
        <taxon>Chytridiomycota incertae sedis</taxon>
        <taxon>Neocallimastigomycetes</taxon>
        <taxon>Neocallimastigales</taxon>
        <taxon>Neocallimastigaceae</taxon>
        <taxon>Piromyces</taxon>
    </lineage>
</organism>